<accession>A0A1W1UH81</accession>
<gene>
    <name evidence="1" type="ORF">SAMN00790413_05541</name>
</gene>
<dbReference type="EMBL" id="FWWU01000004">
    <property type="protein sequence ID" value="SMB80478.1"/>
    <property type="molecule type" value="Genomic_DNA"/>
</dbReference>
<evidence type="ECO:0008006" key="3">
    <source>
        <dbReference type="Google" id="ProtNLM"/>
    </source>
</evidence>
<reference evidence="1 2" key="1">
    <citation type="submission" date="2017-04" db="EMBL/GenBank/DDBJ databases">
        <authorList>
            <person name="Afonso C.L."/>
            <person name="Miller P.J."/>
            <person name="Scott M.A."/>
            <person name="Spackman E."/>
            <person name="Goraichik I."/>
            <person name="Dimitrov K.M."/>
            <person name="Suarez D.L."/>
            <person name="Swayne D.E."/>
        </authorList>
    </citation>
    <scope>NUCLEOTIDE SEQUENCE [LARGE SCALE GENOMIC DNA]</scope>
    <source>
        <strain evidence="1 2">KR-140</strain>
    </source>
</reference>
<organism evidence="1 2">
    <name type="scientific">Deinococcus hopiensis KR-140</name>
    <dbReference type="NCBI Taxonomy" id="695939"/>
    <lineage>
        <taxon>Bacteria</taxon>
        <taxon>Thermotogati</taxon>
        <taxon>Deinococcota</taxon>
        <taxon>Deinococci</taxon>
        <taxon>Deinococcales</taxon>
        <taxon>Deinococcaceae</taxon>
        <taxon>Deinococcus</taxon>
    </lineage>
</organism>
<dbReference type="InterPro" id="IPR027417">
    <property type="entry name" value="P-loop_NTPase"/>
</dbReference>
<dbReference type="STRING" id="695939.SAMN00790413_05541"/>
<proteinExistence type="predicted"/>
<name>A0A1W1UH81_9DEIO</name>
<protein>
    <recommendedName>
        <fullName evidence="3">AAA ATPase domain-containing protein</fullName>
    </recommendedName>
</protein>
<sequence length="234" mass="24326">MLLDMAVGRGEAARAGGGAEGQVPVHSGGVRPALLTRPRLLQAILGEETPRVTLLIAPSGYGKSVLLGQAGAQVPAHVAVDLRETGGQVDALVQALIAGIQALNPALAESLQETQEGDRLTPQRAAAMLASLPPTLLTVDHAERLGPDGEAWLLGLVRHLPAPHRALVAARTLSTFEVPYLVATGTAGRLGPEQLALQSEELAALGLRPEDQIGVCSGRAVPIMLYYGTDIFTL</sequence>
<dbReference type="AlphaFoldDB" id="A0A1W1UH81"/>
<dbReference type="Proteomes" id="UP000192582">
    <property type="component" value="Unassembled WGS sequence"/>
</dbReference>
<evidence type="ECO:0000313" key="1">
    <source>
        <dbReference type="EMBL" id="SMB80478.1"/>
    </source>
</evidence>
<keyword evidence="2" id="KW-1185">Reference proteome</keyword>
<evidence type="ECO:0000313" key="2">
    <source>
        <dbReference type="Proteomes" id="UP000192582"/>
    </source>
</evidence>
<dbReference type="SUPFAM" id="SSF52540">
    <property type="entry name" value="P-loop containing nucleoside triphosphate hydrolases"/>
    <property type="match status" value="1"/>
</dbReference>